<dbReference type="Gene3D" id="3.40.50.1000">
    <property type="entry name" value="HAD superfamily/HAD-like"/>
    <property type="match status" value="1"/>
</dbReference>
<dbReference type="InterPro" id="IPR036412">
    <property type="entry name" value="HAD-like_sf"/>
</dbReference>
<dbReference type="SUPFAM" id="SSF56784">
    <property type="entry name" value="HAD-like"/>
    <property type="match status" value="1"/>
</dbReference>
<reference evidence="1" key="1">
    <citation type="journal article" date="2023" name="Insect Mol. Biol.">
        <title>Genome sequencing provides insights into the evolution of gene families encoding plant cell wall-degrading enzymes in longhorned beetles.</title>
        <authorList>
            <person name="Shin N.R."/>
            <person name="Okamura Y."/>
            <person name="Kirsch R."/>
            <person name="Pauchet Y."/>
        </authorList>
    </citation>
    <scope>NUCLEOTIDE SEQUENCE</scope>
    <source>
        <strain evidence="1">MMC_N1</strain>
    </source>
</reference>
<dbReference type="PANTHER" id="PTHR19288:SF4">
    <property type="entry name" value="RE04130P-RELATED"/>
    <property type="match status" value="1"/>
</dbReference>
<sequence length="113" mass="13047">STLLLKPVIDITGREPHQIAKPNPNYNELVVERFKITDPKRVLFIGDSVREDLNFATQCGYQKLLVLSGITNAQHLITWEYPEEYKPQYYVESLNELKQIAWLYIAGSSKAQH</sequence>
<dbReference type="InterPro" id="IPR023214">
    <property type="entry name" value="HAD_sf"/>
</dbReference>
<comment type="caution">
    <text evidence="1">The sequence shown here is derived from an EMBL/GenBank/DDBJ whole genome shotgun (WGS) entry which is preliminary data.</text>
</comment>
<proteinExistence type="predicted"/>
<evidence type="ECO:0000313" key="1">
    <source>
        <dbReference type="EMBL" id="KAJ8972534.1"/>
    </source>
</evidence>
<gene>
    <name evidence="1" type="ORF">NQ317_013849</name>
</gene>
<dbReference type="Proteomes" id="UP001162164">
    <property type="component" value="Unassembled WGS sequence"/>
</dbReference>
<dbReference type="PANTHER" id="PTHR19288">
    <property type="entry name" value="4-NITROPHENYLPHOSPHATASE-RELATED"/>
    <property type="match status" value="1"/>
</dbReference>
<keyword evidence="2" id="KW-1185">Reference proteome</keyword>
<feature type="non-terminal residue" evidence="1">
    <location>
        <position position="1"/>
    </location>
</feature>
<accession>A0ABQ9J3G1</accession>
<dbReference type="EMBL" id="JAPWTJ010001325">
    <property type="protein sequence ID" value="KAJ8972534.1"/>
    <property type="molecule type" value="Genomic_DNA"/>
</dbReference>
<evidence type="ECO:0000313" key="2">
    <source>
        <dbReference type="Proteomes" id="UP001162164"/>
    </source>
</evidence>
<dbReference type="Pfam" id="PF13242">
    <property type="entry name" value="Hydrolase_like"/>
    <property type="match status" value="1"/>
</dbReference>
<name>A0ABQ9J3G1_9CUCU</name>
<protein>
    <submittedName>
        <fullName evidence="1">Uncharacterized protein</fullName>
    </submittedName>
</protein>
<organism evidence="1 2">
    <name type="scientific">Molorchus minor</name>
    <dbReference type="NCBI Taxonomy" id="1323400"/>
    <lineage>
        <taxon>Eukaryota</taxon>
        <taxon>Metazoa</taxon>
        <taxon>Ecdysozoa</taxon>
        <taxon>Arthropoda</taxon>
        <taxon>Hexapoda</taxon>
        <taxon>Insecta</taxon>
        <taxon>Pterygota</taxon>
        <taxon>Neoptera</taxon>
        <taxon>Endopterygota</taxon>
        <taxon>Coleoptera</taxon>
        <taxon>Polyphaga</taxon>
        <taxon>Cucujiformia</taxon>
        <taxon>Chrysomeloidea</taxon>
        <taxon>Cerambycidae</taxon>
        <taxon>Lamiinae</taxon>
        <taxon>Monochamini</taxon>
        <taxon>Molorchus</taxon>
    </lineage>
</organism>